<keyword evidence="2" id="KW-1133">Transmembrane helix</keyword>
<feature type="transmembrane region" description="Helical" evidence="2">
    <location>
        <begin position="130"/>
        <end position="153"/>
    </location>
</feature>
<protein>
    <submittedName>
        <fullName evidence="4">Nucleolin 1</fullName>
    </submittedName>
</protein>
<accession>A0A1S3JGP4</accession>
<keyword evidence="3" id="KW-1185">Reference proteome</keyword>
<dbReference type="Proteomes" id="UP000085678">
    <property type="component" value="Unplaced"/>
</dbReference>
<dbReference type="KEGG" id="lak:106173118"/>
<dbReference type="RefSeq" id="XP_013409575.1">
    <property type="nucleotide sequence ID" value="XM_013554121.1"/>
</dbReference>
<name>A0A1S3JGP4_LINAN</name>
<sequence length="154" mass="16884">MSFAAINASSRMGGHHGYNVCHGSIWTNSPPAKARKQRSYDSTGLPERPKPKKEKSTDSTSSRGSGFRKQDSTSSEHDTRVRPKLKKEKTQEGSSHEDLNDQTLEGEKADRSDEKKGQKKKSKKSKTTHCIITIVAFTTFGLSFLGSISGIGLV</sequence>
<dbReference type="InParanoid" id="A0A1S3JGP4"/>
<feature type="compositionally biased region" description="Basic and acidic residues" evidence="1">
    <location>
        <begin position="68"/>
        <end position="81"/>
    </location>
</feature>
<evidence type="ECO:0000313" key="3">
    <source>
        <dbReference type="Proteomes" id="UP000085678"/>
    </source>
</evidence>
<evidence type="ECO:0000256" key="1">
    <source>
        <dbReference type="SAM" id="MobiDB-lite"/>
    </source>
</evidence>
<dbReference type="GeneID" id="106173118"/>
<proteinExistence type="predicted"/>
<organism evidence="3 4">
    <name type="scientific">Lingula anatina</name>
    <name type="common">Brachiopod</name>
    <name type="synonym">Lingula unguis</name>
    <dbReference type="NCBI Taxonomy" id="7574"/>
    <lineage>
        <taxon>Eukaryota</taxon>
        <taxon>Metazoa</taxon>
        <taxon>Spiralia</taxon>
        <taxon>Lophotrochozoa</taxon>
        <taxon>Brachiopoda</taxon>
        <taxon>Linguliformea</taxon>
        <taxon>Lingulata</taxon>
        <taxon>Lingulida</taxon>
        <taxon>Linguloidea</taxon>
        <taxon>Lingulidae</taxon>
        <taxon>Lingula</taxon>
    </lineage>
</organism>
<feature type="compositionally biased region" description="Basic residues" evidence="1">
    <location>
        <begin position="117"/>
        <end position="126"/>
    </location>
</feature>
<gene>
    <name evidence="4" type="primary">LOC106173118</name>
</gene>
<evidence type="ECO:0000256" key="2">
    <source>
        <dbReference type="SAM" id="Phobius"/>
    </source>
</evidence>
<feature type="region of interest" description="Disordered" evidence="1">
    <location>
        <begin position="1"/>
        <end position="126"/>
    </location>
</feature>
<keyword evidence="2" id="KW-0812">Transmembrane</keyword>
<keyword evidence="2" id="KW-0472">Membrane</keyword>
<dbReference type="AlphaFoldDB" id="A0A1S3JGP4"/>
<reference evidence="4" key="1">
    <citation type="submission" date="2025-08" db="UniProtKB">
        <authorList>
            <consortium name="RefSeq"/>
        </authorList>
    </citation>
    <scope>IDENTIFICATION</scope>
    <source>
        <tissue evidence="4">Gonads</tissue>
    </source>
</reference>
<evidence type="ECO:0000313" key="4">
    <source>
        <dbReference type="RefSeq" id="XP_013409575.1"/>
    </source>
</evidence>
<feature type="compositionally biased region" description="Basic and acidic residues" evidence="1">
    <location>
        <begin position="88"/>
        <end position="116"/>
    </location>
</feature>